<keyword evidence="1" id="KW-0175">Coiled coil</keyword>
<dbReference type="EMBL" id="PHHC01000079">
    <property type="protein sequence ID" value="PPE04052.1"/>
    <property type="molecule type" value="Genomic_DNA"/>
</dbReference>
<comment type="caution">
    <text evidence="3">The sequence shown here is derived from an EMBL/GenBank/DDBJ whole genome shotgun (WGS) entry which is preliminary data.</text>
</comment>
<proteinExistence type="predicted"/>
<gene>
    <name evidence="3" type="ORF">HCUR_00587</name>
</gene>
<keyword evidence="4" id="KW-1185">Reference proteome</keyword>
<feature type="region of interest" description="Disordered" evidence="2">
    <location>
        <begin position="66"/>
        <end position="92"/>
    </location>
</feature>
<feature type="compositionally biased region" description="Basic and acidic residues" evidence="2">
    <location>
        <begin position="72"/>
        <end position="91"/>
    </location>
</feature>
<accession>A0A2S5RA37</accession>
<organism evidence="3 4">
    <name type="scientific">Holospora curviuscula</name>
    <dbReference type="NCBI Taxonomy" id="1082868"/>
    <lineage>
        <taxon>Bacteria</taxon>
        <taxon>Pseudomonadati</taxon>
        <taxon>Pseudomonadota</taxon>
        <taxon>Alphaproteobacteria</taxon>
        <taxon>Holosporales</taxon>
        <taxon>Holosporaceae</taxon>
        <taxon>Holospora</taxon>
    </lineage>
</organism>
<evidence type="ECO:0000256" key="1">
    <source>
        <dbReference type="SAM" id="Coils"/>
    </source>
</evidence>
<dbReference type="Proteomes" id="UP000239425">
    <property type="component" value="Unassembled WGS sequence"/>
</dbReference>
<sequence length="311" mass="36727">MADERQRRKNLALLKAETTEKLKKERAKIKEQEKKFKKEITQAISEELKIKKYKFRAQKQQELLIKAHTNKTQKELSEKLKKERTDEKQQRQEQFIQMKANDQEEKKQTVSAQKQKELVTKTRIKKIQKNASLLLRTYGTDEKQKRRKEFFQANVQRLSENKEKVDARRAQNKKGVTFNTLDFKENLLEKFSKFATELQPLGTSNKNESTANTFNQTLHSLMDLEFIQTLNKPEKLSIVPSRKNIENLLPKIQRLKNGTPQEELDRFMINNQQDDLSSENLFKKDNICTPQTPLLEDSAVAKKLCRFRDEN</sequence>
<feature type="coiled-coil region" evidence="1">
    <location>
        <begin position="15"/>
        <end position="46"/>
    </location>
</feature>
<evidence type="ECO:0000313" key="3">
    <source>
        <dbReference type="EMBL" id="PPE04052.1"/>
    </source>
</evidence>
<dbReference type="AlphaFoldDB" id="A0A2S5RA37"/>
<protein>
    <submittedName>
        <fullName evidence="3">Uncharacterized protein</fullName>
    </submittedName>
</protein>
<evidence type="ECO:0000256" key="2">
    <source>
        <dbReference type="SAM" id="MobiDB-lite"/>
    </source>
</evidence>
<evidence type="ECO:0000313" key="4">
    <source>
        <dbReference type="Proteomes" id="UP000239425"/>
    </source>
</evidence>
<reference evidence="3 4" key="1">
    <citation type="submission" date="2017-11" db="EMBL/GenBank/DDBJ databases">
        <title>Comparative genomic analysis of Holospora spp., intranuclear symbionts of paramecia.</title>
        <authorList>
            <person name="Garushyants S.K."/>
            <person name="Beliavskaya A."/>
            <person name="Malko D.B."/>
            <person name="Logacheva M.D."/>
            <person name="Rautian M.S."/>
            <person name="Gelfand M.S."/>
        </authorList>
    </citation>
    <scope>NUCLEOTIDE SEQUENCE [LARGE SCALE GENOMIC DNA]</scope>
    <source>
        <strain evidence="4">02AZ16</strain>
    </source>
</reference>
<name>A0A2S5RA37_9PROT</name>